<feature type="compositionally biased region" description="Low complexity" evidence="1">
    <location>
        <begin position="238"/>
        <end position="248"/>
    </location>
</feature>
<dbReference type="RefSeq" id="XP_002769971.1">
    <property type="nucleotide sequence ID" value="XM_002769925.1"/>
</dbReference>
<dbReference type="EMBL" id="GG682907">
    <property type="protein sequence ID" value="EER02668.1"/>
    <property type="molecule type" value="Genomic_DNA"/>
</dbReference>
<keyword evidence="4" id="KW-1185">Reference proteome</keyword>
<evidence type="ECO:0000259" key="2">
    <source>
        <dbReference type="Pfam" id="PF12783"/>
    </source>
</evidence>
<name>C5LKR4_PERM5</name>
<dbReference type="PANTHER" id="PTHR10663">
    <property type="entry name" value="GUANYL-NUCLEOTIDE EXCHANGE FACTOR"/>
    <property type="match status" value="1"/>
</dbReference>
<evidence type="ECO:0000313" key="4">
    <source>
        <dbReference type="Proteomes" id="UP000007800"/>
    </source>
</evidence>
<dbReference type="AlphaFoldDB" id="C5LKR4"/>
<protein>
    <recommendedName>
        <fullName evidence="2">Mon2/Sec7/BIG1-like HUS domain-containing protein</fullName>
    </recommendedName>
</protein>
<sequence length="282" mass="30127">MVNYIYYEIGTISLYGALEPPQEGAQVDPSSTTDPMAVKTKRLSLDMILCVINGSGSALKRNAVFIEEIKFRLMYSILRNCVSPVPKIFTLALQVFVAVATNADLKAHISAQIGVFVEEVFKRILNSGNSSYQHKHRVLQVFSKLCTDATTCLDLFKEYDCSVTEGNVFEGSISTLAKIAQGGVPKGGGELEAVQENKLKMLALESLVTLTASMVELSNQNEQEVEEKGNDAANASCSGGDSESGEGSPRNSISAAVGKSSAIVAKARKRDGFGISTEGVLG</sequence>
<accession>C5LKR4</accession>
<dbReference type="Pfam" id="PF12783">
    <property type="entry name" value="Sec7-like_HUS"/>
    <property type="match status" value="1"/>
</dbReference>
<feature type="region of interest" description="Disordered" evidence="1">
    <location>
        <begin position="220"/>
        <end position="259"/>
    </location>
</feature>
<organism evidence="4">
    <name type="scientific">Perkinsus marinus (strain ATCC 50983 / TXsc)</name>
    <dbReference type="NCBI Taxonomy" id="423536"/>
    <lineage>
        <taxon>Eukaryota</taxon>
        <taxon>Sar</taxon>
        <taxon>Alveolata</taxon>
        <taxon>Perkinsozoa</taxon>
        <taxon>Perkinsea</taxon>
        <taxon>Perkinsida</taxon>
        <taxon>Perkinsidae</taxon>
        <taxon>Perkinsus</taxon>
    </lineage>
</organism>
<dbReference type="OrthoDB" id="18431at2759"/>
<dbReference type="InterPro" id="IPR032691">
    <property type="entry name" value="Mon2/Sec7/BIG1-like_HUS"/>
</dbReference>
<evidence type="ECO:0000256" key="1">
    <source>
        <dbReference type="SAM" id="MobiDB-lite"/>
    </source>
</evidence>
<dbReference type="Proteomes" id="UP000007800">
    <property type="component" value="Unassembled WGS sequence"/>
</dbReference>
<feature type="domain" description="Mon2/Sec7/BIG1-like HUS" evidence="2">
    <location>
        <begin position="34"/>
        <end position="168"/>
    </location>
</feature>
<reference evidence="3 4" key="1">
    <citation type="submission" date="2008-07" db="EMBL/GenBank/DDBJ databases">
        <authorList>
            <person name="El-Sayed N."/>
            <person name="Caler E."/>
            <person name="Inman J."/>
            <person name="Amedeo P."/>
            <person name="Hass B."/>
            <person name="Wortman J."/>
        </authorList>
    </citation>
    <scope>NUCLEOTIDE SEQUENCE [LARGE SCALE GENOMIC DNA]</scope>
    <source>
        <strain evidence="4">ATCC 50983 / TXsc</strain>
    </source>
</reference>
<dbReference type="GeneID" id="9048021"/>
<dbReference type="InParanoid" id="C5LKR4"/>
<proteinExistence type="predicted"/>
<evidence type="ECO:0000313" key="3">
    <source>
        <dbReference type="EMBL" id="EER02668.1"/>
    </source>
</evidence>
<dbReference type="PANTHER" id="PTHR10663:SF375">
    <property type="entry name" value="LD29171P"/>
    <property type="match status" value="1"/>
</dbReference>
<gene>
    <name evidence="3" type="ORF">Pmar_PMAR016756</name>
</gene>